<dbReference type="SUPFAM" id="SSF48452">
    <property type="entry name" value="TPR-like"/>
    <property type="match status" value="1"/>
</dbReference>
<dbReference type="STRING" id="1077348.A0A2G8SV09"/>
<feature type="region of interest" description="Disordered" evidence="4">
    <location>
        <begin position="812"/>
        <end position="837"/>
    </location>
</feature>
<organism evidence="5 6">
    <name type="scientific">Ganoderma sinense ZZ0214-1</name>
    <dbReference type="NCBI Taxonomy" id="1077348"/>
    <lineage>
        <taxon>Eukaryota</taxon>
        <taxon>Fungi</taxon>
        <taxon>Dikarya</taxon>
        <taxon>Basidiomycota</taxon>
        <taxon>Agaricomycotina</taxon>
        <taxon>Agaricomycetes</taxon>
        <taxon>Polyporales</taxon>
        <taxon>Polyporaceae</taxon>
        <taxon>Ganoderma</taxon>
    </lineage>
</organism>
<dbReference type="PANTHER" id="PTHR16193:SF0">
    <property type="entry name" value="TETRATRICOPEPTIDE REPEAT PROTEIN 27"/>
    <property type="match status" value="1"/>
</dbReference>
<feature type="region of interest" description="Disordered" evidence="4">
    <location>
        <begin position="695"/>
        <end position="731"/>
    </location>
</feature>
<feature type="compositionally biased region" description="Low complexity" evidence="4">
    <location>
        <begin position="825"/>
        <end position="837"/>
    </location>
</feature>
<dbReference type="Proteomes" id="UP000230002">
    <property type="component" value="Unassembled WGS sequence"/>
</dbReference>
<evidence type="ECO:0000256" key="4">
    <source>
        <dbReference type="SAM" id="MobiDB-lite"/>
    </source>
</evidence>
<evidence type="ECO:0000256" key="1">
    <source>
        <dbReference type="ARBA" id="ARBA00022737"/>
    </source>
</evidence>
<keyword evidence="6" id="KW-1185">Reference proteome</keyword>
<evidence type="ECO:0000313" key="6">
    <source>
        <dbReference type="Proteomes" id="UP000230002"/>
    </source>
</evidence>
<dbReference type="SMART" id="SM00028">
    <property type="entry name" value="TPR"/>
    <property type="match status" value="3"/>
</dbReference>
<accession>A0A2G8SV09</accession>
<dbReference type="PROSITE" id="PS50005">
    <property type="entry name" value="TPR"/>
    <property type="match status" value="1"/>
</dbReference>
<gene>
    <name evidence="5" type="ORF">GSI_01310</name>
</gene>
<evidence type="ECO:0000313" key="5">
    <source>
        <dbReference type="EMBL" id="PIL37616.1"/>
    </source>
</evidence>
<comment type="caution">
    <text evidence="5">The sequence shown here is derived from an EMBL/GenBank/DDBJ whole genome shotgun (WGS) entry which is preliminary data.</text>
</comment>
<reference evidence="5 6" key="1">
    <citation type="journal article" date="2015" name="Sci. Rep.">
        <title>Chromosome-level genome map provides insights into diverse defense mechanisms in the medicinal fungus Ganoderma sinense.</title>
        <authorList>
            <person name="Zhu Y."/>
            <person name="Xu J."/>
            <person name="Sun C."/>
            <person name="Zhou S."/>
            <person name="Xu H."/>
            <person name="Nelson D.R."/>
            <person name="Qian J."/>
            <person name="Song J."/>
            <person name="Luo H."/>
            <person name="Xiang L."/>
            <person name="Li Y."/>
            <person name="Xu Z."/>
            <person name="Ji A."/>
            <person name="Wang L."/>
            <person name="Lu S."/>
            <person name="Hayward A."/>
            <person name="Sun W."/>
            <person name="Li X."/>
            <person name="Schwartz D.C."/>
            <person name="Wang Y."/>
            <person name="Chen S."/>
        </authorList>
    </citation>
    <scope>NUCLEOTIDE SEQUENCE [LARGE SCALE GENOMIC DNA]</scope>
    <source>
        <strain evidence="5 6">ZZ0214-1</strain>
    </source>
</reference>
<sequence>MDIRPIEIALLTGTWHDALDSQSDAPVATIAKNVVNGDFRDLTTSPSRDLFTVTQSRTENLLDRPLAEWFDRTQNLSSPGSSASTATPDDELLRLSCAVACLHAFVQANWTGPDLDIKPLDVLALSPELSQLVGEDRLNQKAVSELAFGGEPAYHLAQVPIFLQLARILLDTPFQHVQTAPWWRLRAWLVHEQVLDEPVAVPEGVFGAAAPLLDTFASASEPDLAGRLLLEQGLLEHYVGHDKSAAEYFVRAARATQLEYELTGALGKRTRFQQTDVTQLILLAQSRVRGDGSDPRQDADVSTGKKEEGAGPTTSAESETASEASSNNHNNIAEKAPSDPALPETLLLNDDTLLEQTAFTSSPNAGTPGSRLAHIDPAAQPALHPLDQAILLALCLNVRNTSPAHGLTAEQMAPYVARVLAHPRNWTVHTMALLLRTRLEAHRTRTVERAALQLQALVEQMPSADSPAAERLRFVHELVLPSRWEMEKELARRLLALGVVKSALAIFERLELWEDVVRCHASIERPDHARAVVRDLLAGRKTEADAVLAHAKASSDARRSTLDAARAAKLWCLLGDLEPEHAVEHYTHAWELSGHASGRAMRSLGGLHFARGRYAEAIACLRRAAAINPLQARTWFVLGCACLREEDWDGARAAFVRCVTIDDEDGESWSNLASVYMRMGEAGRRVDLEDGDEDGVRAAAAATADEDEDEDRDRQAVGPQGSRPAEKAKATAQRIPFTNKLLAFRALKQGLKVSYENWRMWSNYMVVALDVGEPAEACRALARVVEERAAKDGPACVDEDVLDRLVAAAGSESDNAVGKTETETETNANANAKRATQTTGLERRVADLFERTILPRVSSPRIFRARARFLTAQGRTADALAAYLDAYRAGPAGTIERGETDVEKWRVGVGEVEEIVDVLRNFNGSGNRDEGEDGAGAGAGDGGRSWRLQARSIVRTFMGRTRDNFEDEPEWARLVALQDEIRKEDA</sequence>
<dbReference type="PANTHER" id="PTHR16193">
    <property type="entry name" value="TETRATRICOPEPTIDE REPEAT PROTEIN 27"/>
    <property type="match status" value="1"/>
</dbReference>
<keyword evidence="1" id="KW-0677">Repeat</keyword>
<evidence type="ECO:0000256" key="2">
    <source>
        <dbReference type="ARBA" id="ARBA00022803"/>
    </source>
</evidence>
<feature type="repeat" description="TPR" evidence="3">
    <location>
        <begin position="598"/>
        <end position="631"/>
    </location>
</feature>
<dbReference type="InterPro" id="IPR044244">
    <property type="entry name" value="TTC27/Emw1"/>
</dbReference>
<protein>
    <submittedName>
        <fullName evidence="5">Uncharacterized protein</fullName>
    </submittedName>
</protein>
<dbReference type="InterPro" id="IPR019734">
    <property type="entry name" value="TPR_rpt"/>
</dbReference>
<evidence type="ECO:0000256" key="3">
    <source>
        <dbReference type="PROSITE-ProRule" id="PRU00339"/>
    </source>
</evidence>
<keyword evidence="2 3" id="KW-0802">TPR repeat</keyword>
<feature type="compositionally biased region" description="Basic and acidic residues" evidence="4">
    <location>
        <begin position="288"/>
        <end position="309"/>
    </location>
</feature>
<dbReference type="AlphaFoldDB" id="A0A2G8SV09"/>
<feature type="region of interest" description="Disordered" evidence="4">
    <location>
        <begin position="288"/>
        <end position="344"/>
    </location>
</feature>
<feature type="compositionally biased region" description="Gly residues" evidence="4">
    <location>
        <begin position="934"/>
        <end position="943"/>
    </location>
</feature>
<dbReference type="EMBL" id="AYKW01000001">
    <property type="protein sequence ID" value="PIL37616.1"/>
    <property type="molecule type" value="Genomic_DNA"/>
</dbReference>
<feature type="region of interest" description="Disordered" evidence="4">
    <location>
        <begin position="922"/>
        <end position="943"/>
    </location>
</feature>
<proteinExistence type="predicted"/>
<feature type="compositionally biased region" description="Low complexity" evidence="4">
    <location>
        <begin position="313"/>
        <end position="326"/>
    </location>
</feature>
<dbReference type="OrthoDB" id="1936594at2759"/>
<dbReference type="InterPro" id="IPR011990">
    <property type="entry name" value="TPR-like_helical_dom_sf"/>
</dbReference>
<name>A0A2G8SV09_9APHY</name>
<dbReference type="Gene3D" id="1.25.40.10">
    <property type="entry name" value="Tetratricopeptide repeat domain"/>
    <property type="match status" value="1"/>
</dbReference>